<dbReference type="InterPro" id="IPR022683">
    <property type="entry name" value="Calpain_III"/>
</dbReference>
<feature type="compositionally biased region" description="Low complexity" evidence="7">
    <location>
        <begin position="56"/>
        <end position="82"/>
    </location>
</feature>
<comment type="caution">
    <text evidence="10">The sequence shown here is derived from an EMBL/GenBank/DDBJ whole genome shotgun (WGS) entry which is preliminary data.</text>
</comment>
<dbReference type="InterPro" id="IPR022682">
    <property type="entry name" value="Calpain_domain_III"/>
</dbReference>
<dbReference type="SUPFAM" id="SSF49758">
    <property type="entry name" value="Calpain large subunit, middle domain (domain III)"/>
    <property type="match status" value="1"/>
</dbReference>
<protein>
    <recommendedName>
        <fullName evidence="12">Calpain-9</fullName>
    </recommendedName>
</protein>
<dbReference type="SMART" id="SM00230">
    <property type="entry name" value="CysPc"/>
    <property type="match status" value="1"/>
</dbReference>
<dbReference type="FunFam" id="3.90.70.10:FF:000001">
    <property type="entry name" value="Calpain-1 catalytic subunit"/>
    <property type="match status" value="1"/>
</dbReference>
<feature type="active site" evidence="5 6">
    <location>
        <position position="353"/>
    </location>
</feature>
<dbReference type="GO" id="GO:0006508">
    <property type="term" value="P:proteolysis"/>
    <property type="evidence" value="ECO:0007669"/>
    <property type="project" value="UniProtKB-KW"/>
</dbReference>
<dbReference type="GO" id="GO:0005509">
    <property type="term" value="F:calcium ion binding"/>
    <property type="evidence" value="ECO:0007669"/>
    <property type="project" value="InterPro"/>
</dbReference>
<dbReference type="FunFam" id="1.10.238.10:FF:000530">
    <property type="entry name" value="Zgc:85932"/>
    <property type="match status" value="1"/>
</dbReference>
<evidence type="ECO:0000256" key="7">
    <source>
        <dbReference type="SAM" id="MobiDB-lite"/>
    </source>
</evidence>
<feature type="region of interest" description="Disordered" evidence="7">
    <location>
        <begin position="21"/>
        <end position="42"/>
    </location>
</feature>
<dbReference type="PANTHER" id="PTHR10183:SF434">
    <property type="entry name" value="CALPAIN-3"/>
    <property type="match status" value="1"/>
</dbReference>
<keyword evidence="2 6" id="KW-0645">Protease</keyword>
<keyword evidence="11" id="KW-1185">Reference proteome</keyword>
<organism evidence="10 11">
    <name type="scientific">Channa striata</name>
    <name type="common">Snakehead murrel</name>
    <name type="synonym">Ophicephalus striatus</name>
    <dbReference type="NCBI Taxonomy" id="64152"/>
    <lineage>
        <taxon>Eukaryota</taxon>
        <taxon>Metazoa</taxon>
        <taxon>Chordata</taxon>
        <taxon>Craniata</taxon>
        <taxon>Vertebrata</taxon>
        <taxon>Euteleostomi</taxon>
        <taxon>Actinopterygii</taxon>
        <taxon>Neopterygii</taxon>
        <taxon>Teleostei</taxon>
        <taxon>Neoteleostei</taxon>
        <taxon>Acanthomorphata</taxon>
        <taxon>Anabantaria</taxon>
        <taxon>Anabantiformes</taxon>
        <taxon>Channoidei</taxon>
        <taxon>Channidae</taxon>
        <taxon>Channa</taxon>
    </lineage>
</organism>
<evidence type="ECO:0000256" key="4">
    <source>
        <dbReference type="ARBA" id="ARBA00022807"/>
    </source>
</evidence>
<proteinExistence type="inferred from homology"/>
<gene>
    <name evidence="10" type="ORF">Q5P01_009581</name>
</gene>
<dbReference type="GO" id="GO:0005737">
    <property type="term" value="C:cytoplasm"/>
    <property type="evidence" value="ECO:0007669"/>
    <property type="project" value="TreeGrafter"/>
</dbReference>
<feature type="region of interest" description="Disordered" evidence="7">
    <location>
        <begin position="54"/>
        <end position="88"/>
    </location>
</feature>
<evidence type="ECO:0000256" key="6">
    <source>
        <dbReference type="PROSITE-ProRule" id="PRU00239"/>
    </source>
</evidence>
<dbReference type="InterPro" id="IPR036213">
    <property type="entry name" value="Calpain_III_sf"/>
</dbReference>
<feature type="active site" evidence="5 6">
    <location>
        <position position="175"/>
    </location>
</feature>
<evidence type="ECO:0000256" key="5">
    <source>
        <dbReference type="PIRSR" id="PIRSR622684-1"/>
    </source>
</evidence>
<dbReference type="Pfam" id="PF00648">
    <property type="entry name" value="Peptidase_C2"/>
    <property type="match status" value="1"/>
</dbReference>
<dbReference type="Pfam" id="PF01067">
    <property type="entry name" value="Calpain_III"/>
    <property type="match status" value="1"/>
</dbReference>
<dbReference type="AlphaFoldDB" id="A0AA88SXK8"/>
<dbReference type="SUPFAM" id="SSF54001">
    <property type="entry name" value="Cysteine proteinases"/>
    <property type="match status" value="1"/>
</dbReference>
<feature type="active site" evidence="5 6">
    <location>
        <position position="329"/>
    </location>
</feature>
<dbReference type="CDD" id="cd00044">
    <property type="entry name" value="CysPc"/>
    <property type="match status" value="1"/>
</dbReference>
<dbReference type="Proteomes" id="UP001187415">
    <property type="component" value="Unassembled WGS sequence"/>
</dbReference>
<evidence type="ECO:0000259" key="8">
    <source>
        <dbReference type="PROSITE" id="PS50203"/>
    </source>
</evidence>
<evidence type="ECO:0000313" key="10">
    <source>
        <dbReference type="EMBL" id="KAK2846582.1"/>
    </source>
</evidence>
<accession>A0AA88SXK8</accession>
<evidence type="ECO:0000256" key="3">
    <source>
        <dbReference type="ARBA" id="ARBA00022801"/>
    </source>
</evidence>
<dbReference type="InterPro" id="IPR011992">
    <property type="entry name" value="EF-hand-dom_pair"/>
</dbReference>
<evidence type="ECO:0008006" key="12">
    <source>
        <dbReference type="Google" id="ProtNLM"/>
    </source>
</evidence>
<dbReference type="Gene3D" id="2.60.120.380">
    <property type="match status" value="1"/>
</dbReference>
<dbReference type="FunFam" id="2.60.120.380:FF:000011">
    <property type="entry name" value="Calpain 12"/>
    <property type="match status" value="1"/>
</dbReference>
<sequence length="766" mass="86062">MISFGFQVSVPWLGVRSSAGRTAPTGHTFSSGEHPPAFPRGRGFSQGYFRTRRLSSESSRASAEPVSNMSRSSRLSSSSLPPLEDDADSVCSDELLGSQSRLWLTDILSRGPPEDLEVNSVGRDGLFVDRNFPVGELEMQAGVQWKRPKEICSSPQFIVDGATRLDICQGELADCWFLSPIASLSMNEHLLNRVVPQGQSFQNGYNGCFTFRFWQYGQWEQVKVDDLLPTKNNKLIYLSSHDRNEFWSSLLEKAYAKLKGGYRTLDMGLPHEAMVDMTGGVVETLAISSLPRDLAAFLEYMLLKGGLINCANSQGPLEQKNAFGIVFRHAYSLTAVEKVETINGPVDLVRILNPWGNTEWEGPWSDTKGPEWNTVSAEEQKRLKRVNREDGEFWMSVSDFRQNFDHMEVCHLTDCLSKPGSSLVPWSCMMQNGNWVPSISAGGSLPGALFWQNPQFYFTLSKVDITRPDSQKCSFVLALMQKHQRRRGVNLSIGLHVYPAHPKNTYLSPGDLNGLRPLLFSQYSCRREVVLRDSLPPGRYIIIPSTSEPNQEGSFLLRVLTEQGNTATPAAKPEPQDTPSIKEPSYPHQNALPSPSSVRQLFEKHCSAKGFCKPVHLFHLLTEALKGGVLAGSEKKLVLEHCKSLVVLTDSQDIAKLNWTEFQGLWDKIKRWTDIFLVFDKNKTQSLDYPEACLALEAAGIPVDDFVKQLVGLRYTEPDMTISYIGFLYLMMKLETMIYEFHLHDVVGKGAISVNYKQWLHMTMYN</sequence>
<feature type="domain" description="EF-hand" evidence="9">
    <location>
        <begin position="667"/>
        <end position="702"/>
    </location>
</feature>
<dbReference type="SUPFAM" id="SSF47473">
    <property type="entry name" value="EF-hand"/>
    <property type="match status" value="1"/>
</dbReference>
<reference evidence="10" key="1">
    <citation type="submission" date="2023-07" db="EMBL/GenBank/DDBJ databases">
        <title>Chromosome-level Genome Assembly of Striped Snakehead (Channa striata).</title>
        <authorList>
            <person name="Liu H."/>
        </authorList>
    </citation>
    <scope>NUCLEOTIDE SEQUENCE</scope>
    <source>
        <strain evidence="10">Gz</strain>
        <tissue evidence="10">Muscle</tissue>
    </source>
</reference>
<dbReference type="PROSITE" id="PS50203">
    <property type="entry name" value="CALPAIN_CAT"/>
    <property type="match status" value="1"/>
</dbReference>
<dbReference type="PROSITE" id="PS50222">
    <property type="entry name" value="EF_HAND_2"/>
    <property type="match status" value="1"/>
</dbReference>
<dbReference type="PRINTS" id="PR00704">
    <property type="entry name" value="CALPAIN"/>
</dbReference>
<feature type="region of interest" description="Disordered" evidence="7">
    <location>
        <begin position="566"/>
        <end position="593"/>
    </location>
</feature>
<dbReference type="SMART" id="SM00720">
    <property type="entry name" value="calpain_III"/>
    <property type="match status" value="1"/>
</dbReference>
<evidence type="ECO:0000313" key="11">
    <source>
        <dbReference type="Proteomes" id="UP001187415"/>
    </source>
</evidence>
<keyword evidence="4 6" id="KW-0788">Thiol protease</keyword>
<evidence type="ECO:0000259" key="9">
    <source>
        <dbReference type="PROSITE" id="PS50222"/>
    </source>
</evidence>
<evidence type="ECO:0000256" key="2">
    <source>
        <dbReference type="ARBA" id="ARBA00022670"/>
    </source>
</evidence>
<dbReference type="InterPro" id="IPR022684">
    <property type="entry name" value="Calpain_cysteine_protease"/>
</dbReference>
<dbReference type="GO" id="GO:0004198">
    <property type="term" value="F:calcium-dependent cysteine-type endopeptidase activity"/>
    <property type="evidence" value="ECO:0007669"/>
    <property type="project" value="InterPro"/>
</dbReference>
<dbReference type="PANTHER" id="PTHR10183">
    <property type="entry name" value="CALPAIN"/>
    <property type="match status" value="1"/>
</dbReference>
<keyword evidence="3 6" id="KW-0378">Hydrolase</keyword>
<feature type="domain" description="Calpain catalytic" evidence="8">
    <location>
        <begin position="126"/>
        <end position="413"/>
    </location>
</feature>
<dbReference type="Gene3D" id="1.10.238.10">
    <property type="entry name" value="EF-hand"/>
    <property type="match status" value="1"/>
</dbReference>
<evidence type="ECO:0000256" key="1">
    <source>
        <dbReference type="ARBA" id="ARBA00007623"/>
    </source>
</evidence>
<dbReference type="InterPro" id="IPR001300">
    <property type="entry name" value="Peptidase_C2_calpain_cat"/>
</dbReference>
<dbReference type="InterPro" id="IPR002048">
    <property type="entry name" value="EF_hand_dom"/>
</dbReference>
<dbReference type="EMBL" id="JAUPFM010000007">
    <property type="protein sequence ID" value="KAK2846582.1"/>
    <property type="molecule type" value="Genomic_DNA"/>
</dbReference>
<name>A0AA88SXK8_CHASR</name>
<dbReference type="Gene3D" id="3.90.70.10">
    <property type="entry name" value="Cysteine proteinases"/>
    <property type="match status" value="1"/>
</dbReference>
<comment type="similarity">
    <text evidence="1">Belongs to the peptidase C2 family.</text>
</comment>
<dbReference type="InterPro" id="IPR038765">
    <property type="entry name" value="Papain-like_cys_pep_sf"/>
</dbReference>